<dbReference type="GO" id="GO:0009055">
    <property type="term" value="F:electron transfer activity"/>
    <property type="evidence" value="ECO:0007669"/>
    <property type="project" value="InterPro"/>
</dbReference>
<evidence type="ECO:0000259" key="8">
    <source>
        <dbReference type="PROSITE" id="PS51007"/>
    </source>
</evidence>
<dbReference type="PANTHER" id="PTHR33751">
    <property type="entry name" value="CBB3-TYPE CYTOCHROME C OXIDASE SUBUNIT FIXP"/>
    <property type="match status" value="1"/>
</dbReference>
<feature type="domain" description="Cytochrome c" evidence="8">
    <location>
        <begin position="24"/>
        <end position="105"/>
    </location>
</feature>
<evidence type="ECO:0000256" key="6">
    <source>
        <dbReference type="PROSITE-ProRule" id="PRU00433"/>
    </source>
</evidence>
<feature type="domain" description="Cytochrome c" evidence="8">
    <location>
        <begin position="117"/>
        <end position="195"/>
    </location>
</feature>
<keyword evidence="10" id="KW-1185">Reference proteome</keyword>
<dbReference type="Gene3D" id="1.10.760.10">
    <property type="entry name" value="Cytochrome c-like domain"/>
    <property type="match status" value="2"/>
</dbReference>
<protein>
    <submittedName>
        <fullName evidence="9">Cytochrome c family protein</fullName>
    </submittedName>
</protein>
<dbReference type="GO" id="GO:0020037">
    <property type="term" value="F:heme binding"/>
    <property type="evidence" value="ECO:0007669"/>
    <property type="project" value="InterPro"/>
</dbReference>
<sequence length="205" mass="21745">MIRLAKLACVVALASVSTVWAQDGDAEKGEALAYTCAGCHGIAGYTNAYPTFRVPRLGGQHPEYIVAALTAYKTGQRKHPTMVAQAASLTEEQIKHIAAYVTQAPQVGDDVDVVPTGDPAKGEQLSQACVACHGATGASGITQYPILAGQHPDYLAHALTAYKTGERNNAIMKGFAANLSKDDIKHLAAWFASQNEPLYTPNFDD</sequence>
<dbReference type="OrthoDB" id="9796421at2"/>
<keyword evidence="4" id="KW-0249">Electron transport</keyword>
<dbReference type="PANTHER" id="PTHR33751:SF9">
    <property type="entry name" value="CYTOCHROME C4"/>
    <property type="match status" value="1"/>
</dbReference>
<dbReference type="SUPFAM" id="SSF46626">
    <property type="entry name" value="Cytochrome c"/>
    <property type="match status" value="2"/>
</dbReference>
<feature type="signal peptide" evidence="7">
    <location>
        <begin position="1"/>
        <end position="21"/>
    </location>
</feature>
<evidence type="ECO:0000256" key="3">
    <source>
        <dbReference type="ARBA" id="ARBA00022723"/>
    </source>
</evidence>
<dbReference type="EMBL" id="QEQK01000007">
    <property type="protein sequence ID" value="PWN55918.1"/>
    <property type="molecule type" value="Genomic_DNA"/>
</dbReference>
<comment type="caution">
    <text evidence="9">The sequence shown here is derived from an EMBL/GenBank/DDBJ whole genome shotgun (WGS) entry which is preliminary data.</text>
</comment>
<keyword evidence="7" id="KW-0732">Signal</keyword>
<keyword evidence="1" id="KW-0813">Transport</keyword>
<dbReference type="InterPro" id="IPR036909">
    <property type="entry name" value="Cyt_c-like_dom_sf"/>
</dbReference>
<dbReference type="GO" id="GO:0046872">
    <property type="term" value="F:metal ion binding"/>
    <property type="evidence" value="ECO:0007669"/>
    <property type="project" value="UniProtKB-KW"/>
</dbReference>
<feature type="chain" id="PRO_5016587013" evidence="7">
    <location>
        <begin position="22"/>
        <end position="205"/>
    </location>
</feature>
<proteinExistence type="predicted"/>
<evidence type="ECO:0000313" key="9">
    <source>
        <dbReference type="EMBL" id="PWN55918.1"/>
    </source>
</evidence>
<keyword evidence="2 6" id="KW-0349">Heme</keyword>
<name>A0A363UKG9_9GAMM</name>
<organism evidence="9 10">
    <name type="scientific">Abyssibacter profundi</name>
    <dbReference type="NCBI Taxonomy" id="2182787"/>
    <lineage>
        <taxon>Bacteria</taxon>
        <taxon>Pseudomonadati</taxon>
        <taxon>Pseudomonadota</taxon>
        <taxon>Gammaproteobacteria</taxon>
        <taxon>Chromatiales</taxon>
        <taxon>Oceanococcaceae</taxon>
        <taxon>Abyssibacter</taxon>
    </lineage>
</organism>
<dbReference type="Proteomes" id="UP000251800">
    <property type="component" value="Unassembled WGS sequence"/>
</dbReference>
<keyword evidence="3 6" id="KW-0479">Metal-binding</keyword>
<dbReference type="RefSeq" id="WP_109720133.1">
    <property type="nucleotide sequence ID" value="NZ_QEQK01000007.1"/>
</dbReference>
<keyword evidence="5 6" id="KW-0408">Iron</keyword>
<gene>
    <name evidence="9" type="ORF">DEH80_08810</name>
</gene>
<evidence type="ECO:0000256" key="7">
    <source>
        <dbReference type="SAM" id="SignalP"/>
    </source>
</evidence>
<evidence type="ECO:0000313" key="10">
    <source>
        <dbReference type="Proteomes" id="UP000251800"/>
    </source>
</evidence>
<accession>A0A363UKG9</accession>
<dbReference type="AlphaFoldDB" id="A0A363UKG9"/>
<reference evidence="9 10" key="1">
    <citation type="submission" date="2018-05" db="EMBL/GenBank/DDBJ databases">
        <title>Abyssibacter profundi OUC007T gen. nov., sp. nov, a marine bacterium isolated from seawater of the Mariana Trench.</title>
        <authorList>
            <person name="Zhou S."/>
        </authorList>
    </citation>
    <scope>NUCLEOTIDE SEQUENCE [LARGE SCALE GENOMIC DNA]</scope>
    <source>
        <strain evidence="9 10">OUC007</strain>
    </source>
</reference>
<evidence type="ECO:0000256" key="1">
    <source>
        <dbReference type="ARBA" id="ARBA00022448"/>
    </source>
</evidence>
<evidence type="ECO:0000256" key="5">
    <source>
        <dbReference type="ARBA" id="ARBA00023004"/>
    </source>
</evidence>
<evidence type="ECO:0000256" key="4">
    <source>
        <dbReference type="ARBA" id="ARBA00022982"/>
    </source>
</evidence>
<dbReference type="Pfam" id="PF13442">
    <property type="entry name" value="Cytochrome_CBB3"/>
    <property type="match status" value="1"/>
</dbReference>
<dbReference type="PROSITE" id="PS51007">
    <property type="entry name" value="CYTC"/>
    <property type="match status" value="2"/>
</dbReference>
<dbReference type="InterPro" id="IPR009056">
    <property type="entry name" value="Cyt_c-like_dom"/>
</dbReference>
<dbReference type="InterPro" id="IPR050597">
    <property type="entry name" value="Cytochrome_c_Oxidase_Subunit"/>
</dbReference>
<evidence type="ECO:0000256" key="2">
    <source>
        <dbReference type="ARBA" id="ARBA00022617"/>
    </source>
</evidence>
<dbReference type="Pfam" id="PF00034">
    <property type="entry name" value="Cytochrom_C"/>
    <property type="match status" value="1"/>
</dbReference>